<evidence type="ECO:0000313" key="1">
    <source>
        <dbReference type="EMBL" id="APW63766.1"/>
    </source>
</evidence>
<reference evidence="2" key="1">
    <citation type="submission" date="2016-12" db="EMBL/GenBank/DDBJ databases">
        <title>Comparative genomics of four Isosphaeraceae planctomycetes: a common pool of plasmids and glycoside hydrolase genes.</title>
        <authorList>
            <person name="Ivanova A."/>
        </authorList>
    </citation>
    <scope>NUCLEOTIDE SEQUENCE [LARGE SCALE GENOMIC DNA]</scope>
    <source>
        <strain evidence="2">PX4</strain>
    </source>
</reference>
<dbReference type="KEGG" id="pbor:BSF38_05342"/>
<dbReference type="RefSeq" id="WP_076350077.1">
    <property type="nucleotide sequence ID" value="NZ_CP019082.1"/>
</dbReference>
<dbReference type="Proteomes" id="UP000186309">
    <property type="component" value="Chromosome"/>
</dbReference>
<organism evidence="1 2">
    <name type="scientific">Paludisphaera borealis</name>
    <dbReference type="NCBI Taxonomy" id="1387353"/>
    <lineage>
        <taxon>Bacteria</taxon>
        <taxon>Pseudomonadati</taxon>
        <taxon>Planctomycetota</taxon>
        <taxon>Planctomycetia</taxon>
        <taxon>Isosphaerales</taxon>
        <taxon>Isosphaeraceae</taxon>
        <taxon>Paludisphaera</taxon>
    </lineage>
</organism>
<dbReference type="AlphaFoldDB" id="A0A1U7CXY5"/>
<evidence type="ECO:0000313" key="2">
    <source>
        <dbReference type="Proteomes" id="UP000186309"/>
    </source>
</evidence>
<keyword evidence="2" id="KW-1185">Reference proteome</keyword>
<proteinExistence type="predicted"/>
<protein>
    <submittedName>
        <fullName evidence="1">Uncharacterized protein</fullName>
    </submittedName>
</protein>
<dbReference type="EMBL" id="CP019082">
    <property type="protein sequence ID" value="APW63766.1"/>
    <property type="molecule type" value="Genomic_DNA"/>
</dbReference>
<name>A0A1U7CXY5_9BACT</name>
<gene>
    <name evidence="1" type="ORF">BSF38_05342</name>
</gene>
<accession>A0A1U7CXY5</accession>
<sequence length="182" mass="20733">MWRYVRFRHPLLTVLASILALGLTIVWHLNSRTSASADLPDAAEVEVMEVSLRVHEFGLADVTNCRIDEKHFATVLDCLKPSESSAFAREMTVFPNMGEIRIRMKNGRIRRVDFVDAGKNPLCFMVDGAAFLRGGHDYPNYREDHLRLYKLPSEAIDEALSFAYKLHEICTGRDPMREPPTP</sequence>